<evidence type="ECO:0000256" key="2">
    <source>
        <dbReference type="SAM" id="Phobius"/>
    </source>
</evidence>
<feature type="compositionally biased region" description="Basic and acidic residues" evidence="1">
    <location>
        <begin position="17"/>
        <end position="36"/>
    </location>
</feature>
<evidence type="ECO:0000313" key="3">
    <source>
        <dbReference type="EMBL" id="MDN7570244.1"/>
    </source>
</evidence>
<dbReference type="AlphaFoldDB" id="A0AAP4R9Z1"/>
<dbReference type="GeneID" id="99665425"/>
<feature type="transmembrane region" description="Helical" evidence="2">
    <location>
        <begin position="43"/>
        <end position="61"/>
    </location>
</feature>
<dbReference type="RefSeq" id="WP_137962479.1">
    <property type="nucleotide sequence ID" value="NZ_JAUJQS010000048.1"/>
</dbReference>
<sequence>MKNDSSSEFQFSTGIGDLKRVIREHPPKPRENEPRQSRPNSRMLMLTAAIAVSALLTWVCLDEILIQDRPVPAHR</sequence>
<name>A0AAP4R9Z1_9BURK</name>
<evidence type="ECO:0000313" key="4">
    <source>
        <dbReference type="Proteomes" id="UP001172109"/>
    </source>
</evidence>
<gene>
    <name evidence="3" type="ORF">QZM56_37800</name>
</gene>
<feature type="region of interest" description="Disordered" evidence="1">
    <location>
        <begin position="1"/>
        <end position="40"/>
    </location>
</feature>
<keyword evidence="2" id="KW-0812">Transmembrane</keyword>
<accession>A0AAP4R9Z1</accession>
<keyword evidence="2" id="KW-0472">Membrane</keyword>
<dbReference type="Proteomes" id="UP001172109">
    <property type="component" value="Unassembled WGS sequence"/>
</dbReference>
<dbReference type="EMBL" id="JAUJQS010000048">
    <property type="protein sequence ID" value="MDN7570244.1"/>
    <property type="molecule type" value="Genomic_DNA"/>
</dbReference>
<organism evidence="3 4">
    <name type="scientific">Burkholderia contaminans</name>
    <dbReference type="NCBI Taxonomy" id="488447"/>
    <lineage>
        <taxon>Bacteria</taxon>
        <taxon>Pseudomonadati</taxon>
        <taxon>Pseudomonadota</taxon>
        <taxon>Betaproteobacteria</taxon>
        <taxon>Burkholderiales</taxon>
        <taxon>Burkholderiaceae</taxon>
        <taxon>Burkholderia</taxon>
        <taxon>Burkholderia cepacia complex</taxon>
    </lineage>
</organism>
<proteinExistence type="predicted"/>
<protein>
    <submittedName>
        <fullName evidence="3">Uncharacterized protein</fullName>
    </submittedName>
</protein>
<evidence type="ECO:0000256" key="1">
    <source>
        <dbReference type="SAM" id="MobiDB-lite"/>
    </source>
</evidence>
<feature type="compositionally biased region" description="Polar residues" evidence="1">
    <location>
        <begin position="1"/>
        <end position="13"/>
    </location>
</feature>
<keyword evidence="2" id="KW-1133">Transmembrane helix</keyword>
<reference evidence="3" key="1">
    <citation type="submission" date="2023-07" db="EMBL/GenBank/DDBJ databases">
        <title>A collection of bacterial strains from the Burkholderia cepacia Research Laboratory and Repository.</title>
        <authorList>
            <person name="Lipuma J."/>
            <person name="Spilker T."/>
            <person name="Caverly L."/>
        </authorList>
    </citation>
    <scope>NUCLEOTIDE SEQUENCE</scope>
    <source>
        <strain evidence="3">AU44979</strain>
    </source>
</reference>
<comment type="caution">
    <text evidence="3">The sequence shown here is derived from an EMBL/GenBank/DDBJ whole genome shotgun (WGS) entry which is preliminary data.</text>
</comment>